<dbReference type="STRING" id="5539.A0A3E2H443"/>
<evidence type="ECO:0000313" key="11">
    <source>
        <dbReference type="EMBL" id="RFU28002.1"/>
    </source>
</evidence>
<protein>
    <recommendedName>
        <fullName evidence="3">N-acetylglucosamine-6-phosphate deacetylase</fullName>
        <ecNumber evidence="2">3.5.1.25</ecNumber>
    </recommendedName>
</protein>
<keyword evidence="12" id="KW-1185">Reference proteome</keyword>
<organism evidence="11 12">
    <name type="scientific">Scytalidium lignicola</name>
    <name type="common">Hyphomycete</name>
    <dbReference type="NCBI Taxonomy" id="5539"/>
    <lineage>
        <taxon>Eukaryota</taxon>
        <taxon>Fungi</taxon>
        <taxon>Dikarya</taxon>
        <taxon>Ascomycota</taxon>
        <taxon>Pezizomycotina</taxon>
        <taxon>Leotiomycetes</taxon>
        <taxon>Leotiomycetes incertae sedis</taxon>
        <taxon>Scytalidium</taxon>
    </lineage>
</organism>
<feature type="non-terminal residue" evidence="11">
    <location>
        <position position="1"/>
    </location>
</feature>
<dbReference type="GO" id="GO:0008448">
    <property type="term" value="F:N-acetylglucosamine-6-phosphate deacetylase activity"/>
    <property type="evidence" value="ECO:0007669"/>
    <property type="project" value="UniProtKB-EC"/>
</dbReference>
<dbReference type="EC" id="3.5.1.25" evidence="2"/>
<dbReference type="EMBL" id="NCSJ02000180">
    <property type="protein sequence ID" value="RFU28002.1"/>
    <property type="molecule type" value="Genomic_DNA"/>
</dbReference>
<feature type="binding site" evidence="8">
    <location>
        <begin position="237"/>
        <end position="238"/>
    </location>
    <ligand>
        <name>substrate</name>
    </ligand>
</feature>
<name>A0A3E2H443_SCYLI</name>
<evidence type="ECO:0000256" key="5">
    <source>
        <dbReference type="ARBA" id="ARBA00023277"/>
    </source>
</evidence>
<feature type="domain" description="Amidohydrolase-related" evidence="10">
    <location>
        <begin position="63"/>
        <end position="400"/>
    </location>
</feature>
<feature type="binding site" evidence="9">
    <location>
        <position position="144"/>
    </location>
    <ligand>
        <name>Zn(2+)</name>
        <dbReference type="ChEBI" id="CHEBI:29105"/>
    </ligand>
</feature>
<dbReference type="PANTHER" id="PTHR11113:SF4">
    <property type="entry name" value="N-ACETYLGLUCOSAMINE-6-PHOSPHATE DEACETYLASE"/>
    <property type="match status" value="1"/>
</dbReference>
<evidence type="ECO:0000256" key="6">
    <source>
        <dbReference type="ARBA" id="ARBA00047647"/>
    </source>
</evidence>
<dbReference type="OrthoDB" id="10264777at2759"/>
<dbReference type="Pfam" id="PF01979">
    <property type="entry name" value="Amidohydro_1"/>
    <property type="match status" value="1"/>
</dbReference>
<reference evidence="11 12" key="1">
    <citation type="submission" date="2018-05" db="EMBL/GenBank/DDBJ databases">
        <title>Draft genome sequence of Scytalidium lignicola DSM 105466, a ubiquitous saprotrophic fungus.</title>
        <authorList>
            <person name="Buettner E."/>
            <person name="Gebauer A.M."/>
            <person name="Hofrichter M."/>
            <person name="Liers C."/>
            <person name="Kellner H."/>
        </authorList>
    </citation>
    <scope>NUCLEOTIDE SEQUENCE [LARGE SCALE GENOMIC DNA]</scope>
    <source>
        <strain evidence="11 12">DSM 105466</strain>
    </source>
</reference>
<dbReference type="OMA" id="YMKNPRL"/>
<dbReference type="NCBIfam" id="TIGR00221">
    <property type="entry name" value="nagA"/>
    <property type="match status" value="1"/>
</dbReference>
<dbReference type="AlphaFoldDB" id="A0A3E2H443"/>
<feature type="binding site" evidence="9">
    <location>
        <position position="234"/>
    </location>
    <ligand>
        <name>Zn(2+)</name>
        <dbReference type="ChEBI" id="CHEBI:29105"/>
    </ligand>
</feature>
<accession>A0A3E2H443</accession>
<dbReference type="SUPFAM" id="SSF51338">
    <property type="entry name" value="Composite domain of metallo-dependent hydrolases"/>
    <property type="match status" value="1"/>
</dbReference>
<feature type="binding site" evidence="8">
    <location>
        <position position="155"/>
    </location>
    <ligand>
        <name>substrate</name>
    </ligand>
</feature>
<dbReference type="PIRSF" id="PIRSF038994">
    <property type="entry name" value="NagA"/>
    <property type="match status" value="1"/>
</dbReference>
<feature type="binding site" evidence="8">
    <location>
        <position position="269"/>
    </location>
    <ligand>
        <name>substrate</name>
    </ligand>
</feature>
<feature type="binding site" evidence="8">
    <location>
        <begin position="328"/>
        <end position="330"/>
    </location>
    <ligand>
        <name>substrate</name>
    </ligand>
</feature>
<evidence type="ECO:0000259" key="10">
    <source>
        <dbReference type="Pfam" id="PF01979"/>
    </source>
</evidence>
<feature type="non-terminal residue" evidence="11">
    <location>
        <position position="403"/>
    </location>
</feature>
<feature type="active site" description="Proton donor/acceptor" evidence="7">
    <location>
        <position position="291"/>
    </location>
</feature>
<dbReference type="InterPro" id="IPR006680">
    <property type="entry name" value="Amidohydro-rel"/>
</dbReference>
<comment type="catalytic activity">
    <reaction evidence="6">
        <text>N-acetyl-D-glucosamine 6-phosphate + H2O = D-glucosamine 6-phosphate + acetate</text>
        <dbReference type="Rhea" id="RHEA:22936"/>
        <dbReference type="ChEBI" id="CHEBI:15377"/>
        <dbReference type="ChEBI" id="CHEBI:30089"/>
        <dbReference type="ChEBI" id="CHEBI:57513"/>
        <dbReference type="ChEBI" id="CHEBI:58725"/>
        <dbReference type="EC" id="3.5.1.25"/>
    </reaction>
</comment>
<evidence type="ECO:0000256" key="7">
    <source>
        <dbReference type="PIRSR" id="PIRSR038994-1"/>
    </source>
</evidence>
<evidence type="ECO:0000256" key="2">
    <source>
        <dbReference type="ARBA" id="ARBA00011899"/>
    </source>
</evidence>
<feature type="binding site" evidence="8">
    <location>
        <position position="245"/>
    </location>
    <ligand>
        <name>substrate</name>
    </ligand>
</feature>
<proteinExistence type="inferred from homology"/>
<keyword evidence="5" id="KW-0119">Carbohydrate metabolism</keyword>
<dbReference type="InterPro" id="IPR003764">
    <property type="entry name" value="GlcNAc_6-P_deAcase"/>
</dbReference>
<sequence>MSRPTAFVNGRQCIHGKLVRQNLYVSPEGEIIDPVHHQQADNQQPPSLAELYNVIDLNDAVIAPGFLELQINGAYGFHFTHFTGATAYVDNVHQLAKQLPKHGVTGFYPTIPTVTKDVFQKGLPFLKPAAHHLDEASVLGAHVEGPFLAPSKKGAHDAAHMHIPAATTLESVYREENLKDAIKIVTLAPELPGALDHIETLTKKYGIKVSMGHSAATNAEGLQGMKAGASLLTHTFNAMNPLHHREPGLIGLISSPSPPYFSLIADKIHLHPDVVVLAYRSAPSHCILITDSIELAGCADGLYPGHSQVPFNQRKVGNMVTIEGTNTLIGTCISLDECVRNLKTWAEISIEEAVMCVTEHVADAMGLKDRGKLEVGRRADLVILDDDGNVKDTWIKGQLVSRS</sequence>
<comment type="similarity">
    <text evidence="1">Belongs to the metallo-dependent hydrolases superfamily. NagA family.</text>
</comment>
<dbReference type="Gene3D" id="3.20.20.140">
    <property type="entry name" value="Metal-dependent hydrolases"/>
    <property type="match status" value="1"/>
</dbReference>
<dbReference type="GO" id="GO:0006046">
    <property type="term" value="P:N-acetylglucosamine catabolic process"/>
    <property type="evidence" value="ECO:0007669"/>
    <property type="project" value="TreeGrafter"/>
</dbReference>
<keyword evidence="4" id="KW-0378">Hydrolase</keyword>
<gene>
    <name evidence="11" type="ORF">B7463_g8328</name>
</gene>
<dbReference type="InterPro" id="IPR011059">
    <property type="entry name" value="Metal-dep_hydrolase_composite"/>
</dbReference>
<keyword evidence="9" id="KW-0479">Metal-binding</keyword>
<evidence type="ECO:0000313" key="12">
    <source>
        <dbReference type="Proteomes" id="UP000258309"/>
    </source>
</evidence>
<dbReference type="Proteomes" id="UP000258309">
    <property type="component" value="Unassembled WGS sequence"/>
</dbReference>
<evidence type="ECO:0000256" key="8">
    <source>
        <dbReference type="PIRSR" id="PIRSR038994-2"/>
    </source>
</evidence>
<dbReference type="InterPro" id="IPR032466">
    <property type="entry name" value="Metal_Hydrolase"/>
</dbReference>
<comment type="cofactor">
    <cofactor evidence="9">
        <name>a divalent metal cation</name>
        <dbReference type="ChEBI" id="CHEBI:60240"/>
    </cofactor>
    <text evidence="9">Binds 1 divalent metal cation per subunit.</text>
</comment>
<dbReference type="PANTHER" id="PTHR11113">
    <property type="entry name" value="N-ACETYLGLUCOSAMINE-6-PHOSPHATE DEACETYLASE"/>
    <property type="match status" value="1"/>
</dbReference>
<evidence type="ECO:0000256" key="9">
    <source>
        <dbReference type="PIRSR" id="PIRSR038994-3"/>
    </source>
</evidence>
<dbReference type="Gene3D" id="2.30.40.10">
    <property type="entry name" value="Urease, subunit C, domain 1"/>
    <property type="match status" value="1"/>
</dbReference>
<dbReference type="SUPFAM" id="SSF51556">
    <property type="entry name" value="Metallo-dependent hydrolases"/>
    <property type="match status" value="1"/>
</dbReference>
<evidence type="ECO:0000256" key="3">
    <source>
        <dbReference type="ARBA" id="ARBA00018029"/>
    </source>
</evidence>
<evidence type="ECO:0000256" key="1">
    <source>
        <dbReference type="ARBA" id="ARBA00010716"/>
    </source>
</evidence>
<comment type="caution">
    <text evidence="11">The sequence shown here is derived from an EMBL/GenBank/DDBJ whole genome shotgun (WGS) entry which is preliminary data.</text>
</comment>
<feature type="binding site" evidence="9">
    <location>
        <position position="213"/>
    </location>
    <ligand>
        <name>Zn(2+)</name>
        <dbReference type="ChEBI" id="CHEBI:29105"/>
    </ligand>
</feature>
<dbReference type="GO" id="GO:0046872">
    <property type="term" value="F:metal ion binding"/>
    <property type="evidence" value="ECO:0007669"/>
    <property type="project" value="UniProtKB-KW"/>
</dbReference>
<evidence type="ECO:0000256" key="4">
    <source>
        <dbReference type="ARBA" id="ARBA00022801"/>
    </source>
</evidence>